<dbReference type="PANTHER" id="PTHR30032:SF8">
    <property type="entry name" value="GERMINATION-SPECIFIC N-ACETYLMURAMOYL-L-ALANINE AMIDASE"/>
    <property type="match status" value="1"/>
</dbReference>
<sequence length="656" mass="74426">MKKRYSLIYNIIFVFFIVISVNYKVEAASPISSYKGANGVEIRSYTQAFSSQEKLKMVYDELLNNTIGEEIKYLSHIELIDDYPYGKYTTGMYYRFYTGDTISKDNYIQIYGCKNIKFTTLARVLSHEYGHHFTIYHTWMGEDKELDGKDTGYYKVRNLGSYKKVENGEHSWAISEIAAEDYVQLFGSPTGKNSIVYRDIRDNTNGLKNNIGVYSNLEGFNSSPQENEEIPNAWNVNGLYDYWLNISKVKPKYSKPGTIPFLYLEDYNDGKYTFKWTKSVDDNTENMEYTALIEDGDLPNIWFGKRTTTDSIGRDFITGKYKEDGIIYSDNIKSNVFRIKVNAKDKDGNLVSSNIVSIDKNNPQKSIAHIPNRIEGKNRYATSSEISKSGWREKSQYVILVSGENFPDALSAVPYAKKYNAPILLIEKNYIDKSIENELKRLKPSNAIIVGGQGAISQNIENKIKSMGMTTRRIWGNDRYETSLEILKNFGDFKEVIITSGENFPDALSASSIAATKGIPIILSSKAGLKEDIIEYLKEKEVEKAYIVGGEKIITPFLEHSLSIDSERIYGKDRYETNLLLLDRFEKDLDFNKVYLASGQNFPDALSGSAYAALSKSPLVLFNNSNLKYLKNKGISLNAMTVLGGENSIPTMNLLQ</sequence>
<dbReference type="Proteomes" id="UP000726170">
    <property type="component" value="Unassembled WGS sequence"/>
</dbReference>
<keyword evidence="1" id="KW-0812">Transmembrane</keyword>
<feature type="transmembrane region" description="Helical" evidence="1">
    <location>
        <begin position="7"/>
        <end position="25"/>
    </location>
</feature>
<organism evidence="2 3">
    <name type="scientific">Clostridium mobile</name>
    <dbReference type="NCBI Taxonomy" id="2841512"/>
    <lineage>
        <taxon>Bacteria</taxon>
        <taxon>Bacillati</taxon>
        <taxon>Bacillota</taxon>
        <taxon>Clostridia</taxon>
        <taxon>Eubacteriales</taxon>
        <taxon>Clostridiaceae</taxon>
        <taxon>Clostridium</taxon>
    </lineage>
</organism>
<dbReference type="EMBL" id="JAHLQF010000001">
    <property type="protein sequence ID" value="MBU5483054.1"/>
    <property type="molecule type" value="Genomic_DNA"/>
</dbReference>
<name>A0ABS6EF75_9CLOT</name>
<comment type="caution">
    <text evidence="2">The sequence shown here is derived from an EMBL/GenBank/DDBJ whole genome shotgun (WGS) entry which is preliminary data.</text>
</comment>
<dbReference type="InterPro" id="IPR007253">
    <property type="entry name" value="Cell_wall-bd_2"/>
</dbReference>
<dbReference type="PANTHER" id="PTHR30032">
    <property type="entry name" value="N-ACETYLMURAMOYL-L-ALANINE AMIDASE-RELATED"/>
    <property type="match status" value="1"/>
</dbReference>
<reference evidence="2 3" key="1">
    <citation type="submission" date="2021-06" db="EMBL/GenBank/DDBJ databases">
        <authorList>
            <person name="Sun Q."/>
            <person name="Li D."/>
        </authorList>
    </citation>
    <scope>NUCLEOTIDE SEQUENCE [LARGE SCALE GENOMIC DNA]</scope>
    <source>
        <strain evidence="2 3">MSJ-11</strain>
    </source>
</reference>
<dbReference type="Pfam" id="PF04122">
    <property type="entry name" value="CW_binding_2"/>
    <property type="match status" value="3"/>
</dbReference>
<keyword evidence="3" id="KW-1185">Reference proteome</keyword>
<dbReference type="InterPro" id="IPR051922">
    <property type="entry name" value="Bact_Sporulation_Assoc"/>
</dbReference>
<evidence type="ECO:0000313" key="3">
    <source>
        <dbReference type="Proteomes" id="UP000726170"/>
    </source>
</evidence>
<dbReference type="RefSeq" id="WP_216437459.1">
    <property type="nucleotide sequence ID" value="NZ_JAHLQF010000001.1"/>
</dbReference>
<evidence type="ECO:0000313" key="2">
    <source>
        <dbReference type="EMBL" id="MBU5483054.1"/>
    </source>
</evidence>
<keyword evidence="1" id="KW-0472">Membrane</keyword>
<keyword evidence="1" id="KW-1133">Transmembrane helix</keyword>
<proteinExistence type="predicted"/>
<gene>
    <name evidence="2" type="ORF">KQI86_01870</name>
</gene>
<accession>A0ABS6EF75</accession>
<evidence type="ECO:0000256" key="1">
    <source>
        <dbReference type="SAM" id="Phobius"/>
    </source>
</evidence>
<protein>
    <submittedName>
        <fullName evidence="2">Cell wall-binding repeat-containing protein</fullName>
    </submittedName>
</protein>